<protein>
    <submittedName>
        <fullName evidence="1">Uncharacterized protein</fullName>
    </submittedName>
</protein>
<accession>A0A1J1JGK9</accession>
<dbReference type="AlphaFoldDB" id="A0A1J1JGK9"/>
<organism evidence="1">
    <name type="scientific">Planktothrix agardhii</name>
    <name type="common">Oscillatoria agardhii</name>
    <dbReference type="NCBI Taxonomy" id="1160"/>
    <lineage>
        <taxon>Bacteria</taxon>
        <taxon>Bacillati</taxon>
        <taxon>Cyanobacteriota</taxon>
        <taxon>Cyanophyceae</taxon>
        <taxon>Oscillatoriophycideae</taxon>
        <taxon>Oscillatoriales</taxon>
        <taxon>Microcoleaceae</taxon>
        <taxon>Planktothrix</taxon>
    </lineage>
</organism>
<name>A0A1J1JGK9_PLAAG</name>
<evidence type="ECO:0000313" key="1">
    <source>
        <dbReference type="EMBL" id="CUM60523.1"/>
    </source>
</evidence>
<dbReference type="EMBL" id="LO018304">
    <property type="protein sequence ID" value="CUM60523.1"/>
    <property type="molecule type" value="Genomic_DNA"/>
</dbReference>
<reference evidence="1" key="1">
    <citation type="submission" date="2015-09" db="EMBL/GenBank/DDBJ databases">
        <authorList>
            <person name="Jackson K.R."/>
            <person name="Lunt B.L."/>
            <person name="Fisher J.N.B."/>
            <person name="Gardner A.V."/>
            <person name="Bailey M.E."/>
            <person name="Deus L.M."/>
            <person name="Earl A.S."/>
            <person name="Gibby P.D."/>
            <person name="Hartmann K.A."/>
            <person name="Liu J.E."/>
            <person name="Manci A.M."/>
            <person name="Nielsen D.A."/>
            <person name="Solomon M.B."/>
            <person name="Breakwell D.P."/>
            <person name="Burnett S.H."/>
            <person name="Grose J.H."/>
        </authorList>
    </citation>
    <scope>NUCLEOTIDE SEQUENCE</scope>
    <source>
        <strain evidence="1">7805</strain>
    </source>
</reference>
<proteinExistence type="predicted"/>
<gene>
    <name evidence="1" type="ORF">PLAM_2557</name>
</gene>
<sequence>MIQVMISPQSLLETGIKVEKVDSLRLFKFTDELQSNLEDLLDKNKTGSLTLEEEAELNAIGELDRIFTYLNSLLVAEQ</sequence>
<dbReference type="RefSeq" id="WP_026786995.1">
    <property type="nucleotide sequence ID" value="NZ_CAJCFV010000081.1"/>
</dbReference>